<evidence type="ECO:0000313" key="4">
    <source>
        <dbReference type="Proteomes" id="UP000320547"/>
    </source>
</evidence>
<name>A0A562UTQ8_9SPHN</name>
<proteinExistence type="predicted"/>
<dbReference type="PROSITE" id="PS51257">
    <property type="entry name" value="PROKAR_LIPOPROTEIN"/>
    <property type="match status" value="1"/>
</dbReference>
<dbReference type="EMBL" id="VLLK01000001">
    <property type="protein sequence ID" value="TWJ09022.1"/>
    <property type="molecule type" value="Genomic_DNA"/>
</dbReference>
<dbReference type="PANTHER" id="PTHR32060">
    <property type="entry name" value="TAIL-SPECIFIC PROTEASE"/>
    <property type="match status" value="1"/>
</dbReference>
<comment type="caution">
    <text evidence="3">The sequence shown here is derived from an EMBL/GenBank/DDBJ whole genome shotgun (WGS) entry which is preliminary data.</text>
</comment>
<evidence type="ECO:0000259" key="1">
    <source>
        <dbReference type="Pfam" id="PF03572"/>
    </source>
</evidence>
<feature type="domain" description="Tail specific protease" evidence="1">
    <location>
        <begin position="237"/>
        <end position="376"/>
    </location>
</feature>
<dbReference type="GO" id="GO:0030288">
    <property type="term" value="C:outer membrane-bounded periplasmic space"/>
    <property type="evidence" value="ECO:0007669"/>
    <property type="project" value="TreeGrafter"/>
</dbReference>
<dbReference type="Proteomes" id="UP000320547">
    <property type="component" value="Unassembled WGS sequence"/>
</dbReference>
<dbReference type="PANTHER" id="PTHR32060:SF30">
    <property type="entry name" value="CARBOXY-TERMINAL PROCESSING PROTEASE CTPA"/>
    <property type="match status" value="1"/>
</dbReference>
<evidence type="ECO:0000259" key="2">
    <source>
        <dbReference type="Pfam" id="PF18294"/>
    </source>
</evidence>
<dbReference type="InterPro" id="IPR029045">
    <property type="entry name" value="ClpP/crotonase-like_dom_sf"/>
</dbReference>
<dbReference type="InterPro" id="IPR041613">
    <property type="entry name" value="Pept_S41_N"/>
</dbReference>
<feature type="domain" description="Peptidase S41 N-terminal" evidence="2">
    <location>
        <begin position="53"/>
        <end position="92"/>
    </location>
</feature>
<dbReference type="GO" id="GO:0007165">
    <property type="term" value="P:signal transduction"/>
    <property type="evidence" value="ECO:0007669"/>
    <property type="project" value="TreeGrafter"/>
</dbReference>
<accession>A0A562UTQ8</accession>
<dbReference type="Pfam" id="PF18294">
    <property type="entry name" value="Pept_S41_N"/>
    <property type="match status" value="1"/>
</dbReference>
<dbReference type="GO" id="GO:0006508">
    <property type="term" value="P:proteolysis"/>
    <property type="evidence" value="ECO:0007669"/>
    <property type="project" value="InterPro"/>
</dbReference>
<sequence>MGIGRVTLTTALALALAACGGGGGDSGPGPIAGGGGGGGTPTPAQCSVRDRQDWSLAVLNEWYLFPDLIDTSVNPNSFATVQDYLDALVAPARAEDKDRGFTFITSIEEENALINSGSSAGFGVRLGYDTVNNRVFVIEAYEGAPGLAAGLDRGTELLEIGTSSTNTQSVSSLMASGGPGAVIDALGPSDPGVTRYIGFRTATGVSGAESIVKADYALDPVSDRYGVRIINDGGKLVGYLNLRTFIVGAADQDLRDAFQTFKDQGVTELIIDFRYNGGGLVRIADLMGDLMGGGNVGQIWSKTILRDSKSSENETTNIASAAQSIAPTKIAFIGRGGTASASELVINSMLPYLGNNVALIGTNTFGKPVGQFGFDRDVCDDRLRAVTFKTVNANDEGEYFSGLAGVVPNTCRANDDIFTQLGDPSEASIATALDFLAGRSCTAISGGELRTAQSAGGQQLLQPDRPNAAQYQIPGLF</sequence>
<dbReference type="SUPFAM" id="SSF52096">
    <property type="entry name" value="ClpP/crotonase"/>
    <property type="match status" value="1"/>
</dbReference>
<dbReference type="GO" id="GO:0004175">
    <property type="term" value="F:endopeptidase activity"/>
    <property type="evidence" value="ECO:0007669"/>
    <property type="project" value="TreeGrafter"/>
</dbReference>
<protein>
    <submittedName>
        <fullName evidence="3">Peptidase S41-like protein</fullName>
    </submittedName>
</protein>
<organism evidence="3 4">
    <name type="scientific">Altererythrobacter ishigakiensis</name>
    <dbReference type="NCBI Taxonomy" id="476157"/>
    <lineage>
        <taxon>Bacteria</taxon>
        <taxon>Pseudomonadati</taxon>
        <taxon>Pseudomonadota</taxon>
        <taxon>Alphaproteobacteria</taxon>
        <taxon>Sphingomonadales</taxon>
        <taxon>Erythrobacteraceae</taxon>
        <taxon>Altererythrobacter</taxon>
    </lineage>
</organism>
<gene>
    <name evidence="3" type="ORF">JN10_0644</name>
</gene>
<dbReference type="RefSeq" id="WP_067596459.1">
    <property type="nucleotide sequence ID" value="NZ_CP015963.1"/>
</dbReference>
<dbReference type="InterPro" id="IPR036034">
    <property type="entry name" value="PDZ_sf"/>
</dbReference>
<keyword evidence="4" id="KW-1185">Reference proteome</keyword>
<dbReference type="OrthoDB" id="7168509at2"/>
<dbReference type="AlphaFoldDB" id="A0A562UTQ8"/>
<reference evidence="3 4" key="1">
    <citation type="submission" date="2019-07" db="EMBL/GenBank/DDBJ databases">
        <title>Genomic Encyclopedia of Archaeal and Bacterial Type Strains, Phase II (KMG-II): from individual species to whole genera.</title>
        <authorList>
            <person name="Goeker M."/>
        </authorList>
    </citation>
    <scope>NUCLEOTIDE SEQUENCE [LARGE SCALE GENOMIC DNA]</scope>
    <source>
        <strain evidence="3 4">ATCC BAA-2084</strain>
    </source>
</reference>
<dbReference type="Pfam" id="PF03572">
    <property type="entry name" value="Peptidase_S41"/>
    <property type="match status" value="1"/>
</dbReference>
<evidence type="ECO:0000313" key="3">
    <source>
        <dbReference type="EMBL" id="TWJ09022.1"/>
    </source>
</evidence>
<dbReference type="Gene3D" id="3.90.226.10">
    <property type="entry name" value="2-enoyl-CoA Hydratase, Chain A, domain 1"/>
    <property type="match status" value="1"/>
</dbReference>
<dbReference type="GO" id="GO:0008236">
    <property type="term" value="F:serine-type peptidase activity"/>
    <property type="evidence" value="ECO:0007669"/>
    <property type="project" value="InterPro"/>
</dbReference>
<dbReference type="CDD" id="cd07561">
    <property type="entry name" value="Peptidase_S41_CPP_like"/>
    <property type="match status" value="1"/>
</dbReference>
<dbReference type="Gene3D" id="2.30.42.10">
    <property type="match status" value="1"/>
</dbReference>
<dbReference type="InterPro" id="IPR005151">
    <property type="entry name" value="Tail-specific_protease"/>
</dbReference>
<dbReference type="STRING" id="476157.GCA_001663155_00100"/>
<dbReference type="Gene3D" id="3.30.750.170">
    <property type="match status" value="1"/>
</dbReference>